<gene>
    <name evidence="2" type="ORF">PG999_002408</name>
</gene>
<feature type="compositionally biased region" description="Basic and acidic residues" evidence="1">
    <location>
        <begin position="157"/>
        <end position="177"/>
    </location>
</feature>
<reference evidence="2 3" key="1">
    <citation type="submission" date="2023-01" db="EMBL/GenBank/DDBJ databases">
        <title>Analysis of 21 Apiospora genomes using comparative genomics revels a genus with tremendous synthesis potential of carbohydrate active enzymes and secondary metabolites.</title>
        <authorList>
            <person name="Sorensen T."/>
        </authorList>
    </citation>
    <scope>NUCLEOTIDE SEQUENCE [LARGE SCALE GENOMIC DNA]</scope>
    <source>
        <strain evidence="2 3">CBS 117206</strain>
    </source>
</reference>
<name>A0AAW0R8A4_9PEZI</name>
<dbReference type="EMBL" id="JAQQWP010000002">
    <property type="protein sequence ID" value="KAK8130028.1"/>
    <property type="molecule type" value="Genomic_DNA"/>
</dbReference>
<evidence type="ECO:0000313" key="3">
    <source>
        <dbReference type="Proteomes" id="UP001392437"/>
    </source>
</evidence>
<feature type="region of interest" description="Disordered" evidence="1">
    <location>
        <begin position="152"/>
        <end position="204"/>
    </location>
</feature>
<sequence length="366" mass="41444">MAPQNNIPGSSEVPCPAWVHDASILVNDLTHHMVDQIQCLRTIDGKYQLKKPWLSNQMSIQERVEVILQHMEYKPWFSDTEEDFQLRLDSCVREDFLVTHKTKVRNLASIFVTNLPGINDEKSGAEEFHMILRFRAYTKAVLVSVLLSYSGHHQAHRKDEKRPDNADTMVRNRDSASRKQPSTPRNHASASTGTTTTNQNNGNVRMCMPGSWPSGPPMGSESVQQSRQWQQVDTVGSRPIRVNEIRRKPLPSSLGTNSNNRPSCIQQSYPLEALMDSQPVQQLREQIKQLEHQADVTCCSREQEDTVGGQPTGKSWPEQHGVTATVELRNEKRAIGISRGQRVARKVSKWIFSPVNSQFRTRRGGS</sequence>
<dbReference type="AlphaFoldDB" id="A0AAW0R8A4"/>
<organism evidence="2 3">
    <name type="scientific">Apiospora kogelbergensis</name>
    <dbReference type="NCBI Taxonomy" id="1337665"/>
    <lineage>
        <taxon>Eukaryota</taxon>
        <taxon>Fungi</taxon>
        <taxon>Dikarya</taxon>
        <taxon>Ascomycota</taxon>
        <taxon>Pezizomycotina</taxon>
        <taxon>Sordariomycetes</taxon>
        <taxon>Xylariomycetidae</taxon>
        <taxon>Amphisphaeriales</taxon>
        <taxon>Apiosporaceae</taxon>
        <taxon>Apiospora</taxon>
    </lineage>
</organism>
<accession>A0AAW0R8A4</accession>
<evidence type="ECO:0000313" key="2">
    <source>
        <dbReference type="EMBL" id="KAK8130028.1"/>
    </source>
</evidence>
<feature type="compositionally biased region" description="Low complexity" evidence="1">
    <location>
        <begin position="192"/>
        <end position="204"/>
    </location>
</feature>
<protein>
    <submittedName>
        <fullName evidence="2">Uncharacterized protein</fullName>
    </submittedName>
</protein>
<comment type="caution">
    <text evidence="2">The sequence shown here is derived from an EMBL/GenBank/DDBJ whole genome shotgun (WGS) entry which is preliminary data.</text>
</comment>
<dbReference type="Proteomes" id="UP001392437">
    <property type="component" value="Unassembled WGS sequence"/>
</dbReference>
<keyword evidence="3" id="KW-1185">Reference proteome</keyword>
<feature type="compositionally biased region" description="Polar residues" evidence="1">
    <location>
        <begin position="178"/>
        <end position="191"/>
    </location>
</feature>
<proteinExistence type="predicted"/>
<evidence type="ECO:0000256" key="1">
    <source>
        <dbReference type="SAM" id="MobiDB-lite"/>
    </source>
</evidence>